<accession>A0A3M9X630</accession>
<gene>
    <name evidence="1" type="ORF">DNR46_24770</name>
</gene>
<reference evidence="1 2" key="1">
    <citation type="journal article" date="2018" name="Mol. Plant Microbe Interact.">
        <title>Taxonomically Different Co-Microsymbionts of a Relict Legume, Oxytropis popoviana, Have Complementary Sets of Symbiotic Genes and Together Increase the Efficiency of Plant Nodulation.</title>
        <authorList>
            <person name="Safronova V."/>
            <person name="Belimov A."/>
            <person name="Sazanova A."/>
            <person name="Chirak E."/>
            <person name="Verkhozina A."/>
            <person name="Kuznetsova I."/>
            <person name="Andronov E."/>
            <person name="Puhalsky J."/>
            <person name="Tikhonovich I."/>
        </authorList>
    </citation>
    <scope>NUCLEOTIDE SEQUENCE [LARGE SCALE GENOMIC DNA]</scope>
    <source>
        <strain evidence="1 2">Opo-235</strain>
    </source>
</reference>
<proteinExistence type="predicted"/>
<organism evidence="1 2">
    <name type="scientific">Mesorhizobium japonicum</name>
    <dbReference type="NCBI Taxonomy" id="2066070"/>
    <lineage>
        <taxon>Bacteria</taxon>
        <taxon>Pseudomonadati</taxon>
        <taxon>Pseudomonadota</taxon>
        <taxon>Alphaproteobacteria</taxon>
        <taxon>Hyphomicrobiales</taxon>
        <taxon>Phyllobacteriaceae</taxon>
        <taxon>Mesorhizobium</taxon>
    </lineage>
</organism>
<dbReference type="InterPro" id="IPR029063">
    <property type="entry name" value="SAM-dependent_MTases_sf"/>
</dbReference>
<comment type="caution">
    <text evidence="1">The sequence shown here is derived from an EMBL/GenBank/DDBJ whole genome shotgun (WGS) entry which is preliminary data.</text>
</comment>
<evidence type="ECO:0008006" key="3">
    <source>
        <dbReference type="Google" id="ProtNLM"/>
    </source>
</evidence>
<name>A0A3M9X630_9HYPH</name>
<dbReference type="SUPFAM" id="SSF53335">
    <property type="entry name" value="S-adenosyl-L-methionine-dependent methyltransferases"/>
    <property type="match status" value="1"/>
</dbReference>
<evidence type="ECO:0000313" key="1">
    <source>
        <dbReference type="EMBL" id="RNJ43162.1"/>
    </source>
</evidence>
<protein>
    <recommendedName>
        <fullName evidence="3">Class I SAM-dependent methyltransferase</fullName>
    </recommendedName>
</protein>
<dbReference type="EMBL" id="QKOD01000007">
    <property type="protein sequence ID" value="RNJ43162.1"/>
    <property type="molecule type" value="Genomic_DNA"/>
</dbReference>
<dbReference type="Pfam" id="PF13578">
    <property type="entry name" value="Methyltransf_24"/>
    <property type="match status" value="1"/>
</dbReference>
<evidence type="ECO:0000313" key="2">
    <source>
        <dbReference type="Proteomes" id="UP000275436"/>
    </source>
</evidence>
<dbReference type="Proteomes" id="UP000275436">
    <property type="component" value="Unassembled WGS sequence"/>
</dbReference>
<dbReference type="Gene3D" id="3.40.50.150">
    <property type="entry name" value="Vaccinia Virus protein VP39"/>
    <property type="match status" value="1"/>
</dbReference>
<sequence length="193" mass="21640">MGFSALHAPGVSDDRAAARWPPCRYFSSADDDIAACLEDTRLKGQTFDLVFVDPHHTYECSARDIREAFRMVSPGGAVVVHDCLPPHRAAANPSFFDGEWCGVTYKAYIDFVLGNPDLDYFTIDADYGCGIILKPIGIGAKIKNWLRARRVRKLKGEWHAIGDDFDAAFDKLVTDKTRLLRLVDFSLLRRKLS</sequence>
<dbReference type="AlphaFoldDB" id="A0A3M9X630"/>